<evidence type="ECO:0000256" key="3">
    <source>
        <dbReference type="ARBA" id="ARBA00022553"/>
    </source>
</evidence>
<dbReference type="AlphaFoldDB" id="A0A8J3ZM41"/>
<name>A0A8J3ZM41_9ACTN</name>
<evidence type="ECO:0000256" key="7">
    <source>
        <dbReference type="SAM" id="Phobius"/>
    </source>
</evidence>
<feature type="transmembrane region" description="Helical" evidence="7">
    <location>
        <begin position="298"/>
        <end position="318"/>
    </location>
</feature>
<feature type="signal peptide" evidence="8">
    <location>
        <begin position="1"/>
        <end position="25"/>
    </location>
</feature>
<dbReference type="Proteomes" id="UP000635606">
    <property type="component" value="Unassembled WGS sequence"/>
</dbReference>
<keyword evidence="7" id="KW-0472">Membrane</keyword>
<comment type="catalytic activity">
    <reaction evidence="1">
        <text>ATP + protein L-histidine = ADP + protein N-phospho-L-histidine.</text>
        <dbReference type="EC" id="2.7.13.3"/>
    </reaction>
</comment>
<proteinExistence type="predicted"/>
<keyword evidence="3" id="KW-0597">Phosphoprotein</keyword>
<evidence type="ECO:0000256" key="5">
    <source>
        <dbReference type="ARBA" id="ARBA00022777"/>
    </source>
</evidence>
<dbReference type="SUPFAM" id="SSF55874">
    <property type="entry name" value="ATPase domain of HSP90 chaperone/DNA topoisomerase II/histidine kinase"/>
    <property type="match status" value="1"/>
</dbReference>
<dbReference type="Pfam" id="PF02518">
    <property type="entry name" value="HATPase_c"/>
    <property type="match status" value="1"/>
</dbReference>
<evidence type="ECO:0000256" key="2">
    <source>
        <dbReference type="ARBA" id="ARBA00012438"/>
    </source>
</evidence>
<sequence length="813" mass="85989">MAWWRVRSKLALVVAIPATAFTALATVQIAAAAADSAEVAAFHDRVELARPVAALATALQTERDRTAGELADAVREDAFDKALSADRDAVDTAYRKLADAADARAIPLGEAAELVDDLRDTRVAARTGALAPETVFQAYTSALSALFGLLPRATAGPDAALLSPTIAVQEIARAKEYASQLRARLYAACRGRFAEPATYQVYSETIAEQKAAVLRFTASAAPAVGATFGSGAGGVEAVNLRDRILEQIRGRTVSVSPQDWWRASTGDLSVLADAEQKALNQLNDDAKTLVDEHHKRTLRLTALILAVLVVTLGSWILIGRSMVRSLRDLRGQALDVAQRRLPEAIQRLRAVERQADLDNLPTTAFPQLGGSNSGDEIEEVGDAFAAVHASAVRLAGEQAELRRGANAMIVNVARRSQALVDRQLKLLDEVQGAEDDPDQLANLFRLDHLLTRMRRNDANLLVLAGADTMRRRSDPVPLSAVVLAATAEIEAYERVVTDVDDGGYISGPAVADVIHILAELLENATRYSPPDTTVTVVGRVAADGRSAYVRVADRGLGMSAEKLAEANEKIANAGQSAPVAAATAQMGLWVVGRLAGRHSVSVALRGLDRGVQAEVGIPAALLAPPPSRPYAELARSVLRRSTMHLISRELAAAASVVRSRAAGGVEEGRSQVGPWGPGDQATPPYGSAAVPVTVPAPNRPDERDAANLHGWTQEIRLPAQPTATTADVTDLATRHPTNRGTVHHAPPVVPAPADGGTSGAGLPVRVPMAQLPRNPLAAPPASAASDDPAEVKPALARFYRARHRANPDDDTLA</sequence>
<feature type="region of interest" description="Disordered" evidence="6">
    <location>
        <begin position="738"/>
        <end position="789"/>
    </location>
</feature>
<dbReference type="InterPro" id="IPR036890">
    <property type="entry name" value="HATPase_C_sf"/>
</dbReference>
<keyword evidence="4" id="KW-0808">Transferase</keyword>
<dbReference type="InterPro" id="IPR003594">
    <property type="entry name" value="HATPase_dom"/>
</dbReference>
<dbReference type="PANTHER" id="PTHR45436">
    <property type="entry name" value="SENSOR HISTIDINE KINASE YKOH"/>
    <property type="match status" value="1"/>
</dbReference>
<dbReference type="GO" id="GO:0000160">
    <property type="term" value="P:phosphorelay signal transduction system"/>
    <property type="evidence" value="ECO:0007669"/>
    <property type="project" value="TreeGrafter"/>
</dbReference>
<feature type="chain" id="PRO_5038744480" description="histidine kinase" evidence="8">
    <location>
        <begin position="26"/>
        <end position="813"/>
    </location>
</feature>
<keyword evidence="7" id="KW-0812">Transmembrane</keyword>
<evidence type="ECO:0000256" key="6">
    <source>
        <dbReference type="SAM" id="MobiDB-lite"/>
    </source>
</evidence>
<dbReference type="GO" id="GO:0005886">
    <property type="term" value="C:plasma membrane"/>
    <property type="evidence" value="ECO:0007669"/>
    <property type="project" value="TreeGrafter"/>
</dbReference>
<dbReference type="PANTHER" id="PTHR45436:SF5">
    <property type="entry name" value="SENSOR HISTIDINE KINASE TRCS"/>
    <property type="match status" value="1"/>
</dbReference>
<accession>A0A8J3ZM41</accession>
<dbReference type="InterPro" id="IPR050428">
    <property type="entry name" value="TCS_sensor_his_kinase"/>
</dbReference>
<organism evidence="10 11">
    <name type="scientific">Virgisporangium ochraceum</name>
    <dbReference type="NCBI Taxonomy" id="65505"/>
    <lineage>
        <taxon>Bacteria</taxon>
        <taxon>Bacillati</taxon>
        <taxon>Actinomycetota</taxon>
        <taxon>Actinomycetes</taxon>
        <taxon>Micromonosporales</taxon>
        <taxon>Micromonosporaceae</taxon>
        <taxon>Virgisporangium</taxon>
    </lineage>
</organism>
<evidence type="ECO:0000259" key="9">
    <source>
        <dbReference type="SMART" id="SM00387"/>
    </source>
</evidence>
<dbReference type="GO" id="GO:0004673">
    <property type="term" value="F:protein histidine kinase activity"/>
    <property type="evidence" value="ECO:0007669"/>
    <property type="project" value="UniProtKB-EC"/>
</dbReference>
<keyword evidence="5" id="KW-0418">Kinase</keyword>
<feature type="domain" description="Histidine kinase/HSP90-like ATPase" evidence="9">
    <location>
        <begin position="509"/>
        <end position="621"/>
    </location>
</feature>
<comment type="caution">
    <text evidence="10">The sequence shown here is derived from an EMBL/GenBank/DDBJ whole genome shotgun (WGS) entry which is preliminary data.</text>
</comment>
<dbReference type="SMART" id="SM00387">
    <property type="entry name" value="HATPase_c"/>
    <property type="match status" value="1"/>
</dbReference>
<keyword evidence="11" id="KW-1185">Reference proteome</keyword>
<protein>
    <recommendedName>
        <fullName evidence="2">histidine kinase</fullName>
        <ecNumber evidence="2">2.7.13.3</ecNumber>
    </recommendedName>
</protein>
<dbReference type="EC" id="2.7.13.3" evidence="2"/>
<dbReference type="InterPro" id="IPR013587">
    <property type="entry name" value="Nitrate/nitrite_sensing"/>
</dbReference>
<dbReference type="Pfam" id="PF08376">
    <property type="entry name" value="NIT"/>
    <property type="match status" value="1"/>
</dbReference>
<keyword evidence="8" id="KW-0732">Signal</keyword>
<feature type="region of interest" description="Disordered" evidence="6">
    <location>
        <begin position="664"/>
        <end position="686"/>
    </location>
</feature>
<evidence type="ECO:0000313" key="10">
    <source>
        <dbReference type="EMBL" id="GIJ65298.1"/>
    </source>
</evidence>
<evidence type="ECO:0000256" key="8">
    <source>
        <dbReference type="SAM" id="SignalP"/>
    </source>
</evidence>
<keyword evidence="7" id="KW-1133">Transmembrane helix</keyword>
<gene>
    <name evidence="10" type="ORF">Voc01_002150</name>
</gene>
<evidence type="ECO:0000256" key="1">
    <source>
        <dbReference type="ARBA" id="ARBA00000085"/>
    </source>
</evidence>
<dbReference type="RefSeq" id="WP_203925282.1">
    <property type="nucleotide sequence ID" value="NZ_BOPH01000001.1"/>
</dbReference>
<evidence type="ECO:0000313" key="11">
    <source>
        <dbReference type="Proteomes" id="UP000635606"/>
    </source>
</evidence>
<dbReference type="EMBL" id="BOPH01000001">
    <property type="protein sequence ID" value="GIJ65298.1"/>
    <property type="molecule type" value="Genomic_DNA"/>
</dbReference>
<reference evidence="10" key="1">
    <citation type="submission" date="2021-01" db="EMBL/GenBank/DDBJ databases">
        <title>Whole genome shotgun sequence of Virgisporangium ochraceum NBRC 16418.</title>
        <authorList>
            <person name="Komaki H."/>
            <person name="Tamura T."/>
        </authorList>
    </citation>
    <scope>NUCLEOTIDE SEQUENCE</scope>
    <source>
        <strain evidence="10">NBRC 16418</strain>
    </source>
</reference>
<evidence type="ECO:0000256" key="4">
    <source>
        <dbReference type="ARBA" id="ARBA00022679"/>
    </source>
</evidence>
<dbReference type="Gene3D" id="3.30.565.10">
    <property type="entry name" value="Histidine kinase-like ATPase, C-terminal domain"/>
    <property type="match status" value="1"/>
</dbReference>